<dbReference type="Pfam" id="PF00455">
    <property type="entry name" value="DeoRC"/>
    <property type="match status" value="1"/>
</dbReference>
<evidence type="ECO:0000313" key="6">
    <source>
        <dbReference type="EMBL" id="MCT9810557.1"/>
    </source>
</evidence>
<dbReference type="EMBL" id="JAODYH010000003">
    <property type="protein sequence ID" value="MCT9810557.1"/>
    <property type="molecule type" value="Genomic_DNA"/>
</dbReference>
<reference evidence="6 7" key="1">
    <citation type="submission" date="2022-09" db="EMBL/GenBank/DDBJ databases">
        <title>Draft genome of isolate Be4.</title>
        <authorList>
            <person name="Sanchez-Castro I."/>
            <person name="Martinez-Rodriguez P."/>
            <person name="Descostes M."/>
            <person name="Merroun M."/>
        </authorList>
    </citation>
    <scope>NUCLEOTIDE SEQUENCE [LARGE SCALE GENOMIC DNA]</scope>
    <source>
        <strain evidence="6 7">Be4</strain>
    </source>
</reference>
<evidence type="ECO:0000256" key="3">
    <source>
        <dbReference type="ARBA" id="ARBA00023125"/>
    </source>
</evidence>
<evidence type="ECO:0000256" key="1">
    <source>
        <dbReference type="ARBA" id="ARBA00022491"/>
    </source>
</evidence>
<dbReference type="InterPro" id="IPR050313">
    <property type="entry name" value="Carb_Metab_HTH_regulators"/>
</dbReference>
<dbReference type="Pfam" id="PF08220">
    <property type="entry name" value="HTH_DeoR"/>
    <property type="match status" value="1"/>
</dbReference>
<proteinExistence type="predicted"/>
<dbReference type="SMART" id="SM01134">
    <property type="entry name" value="DeoRC"/>
    <property type="match status" value="1"/>
</dbReference>
<dbReference type="RefSeq" id="WP_261499586.1">
    <property type="nucleotide sequence ID" value="NZ_JAODYH010000003.1"/>
</dbReference>
<dbReference type="PANTHER" id="PTHR30363">
    <property type="entry name" value="HTH-TYPE TRANSCRIPTIONAL REGULATOR SRLR-RELATED"/>
    <property type="match status" value="1"/>
</dbReference>
<dbReference type="SUPFAM" id="SSF100950">
    <property type="entry name" value="NagB/RpiA/CoA transferase-like"/>
    <property type="match status" value="1"/>
</dbReference>
<organism evidence="6 7">
    <name type="scientific">Acidovorax bellezanensis</name>
    <dbReference type="NCBI Taxonomy" id="2976702"/>
    <lineage>
        <taxon>Bacteria</taxon>
        <taxon>Pseudomonadati</taxon>
        <taxon>Pseudomonadota</taxon>
        <taxon>Betaproteobacteria</taxon>
        <taxon>Burkholderiales</taxon>
        <taxon>Comamonadaceae</taxon>
        <taxon>Acidovorax</taxon>
    </lineage>
</organism>
<evidence type="ECO:0000256" key="4">
    <source>
        <dbReference type="ARBA" id="ARBA00023163"/>
    </source>
</evidence>
<dbReference type="Gene3D" id="1.10.10.10">
    <property type="entry name" value="Winged helix-like DNA-binding domain superfamily/Winged helix DNA-binding domain"/>
    <property type="match status" value="1"/>
</dbReference>
<name>A0ABT2PMR4_9BURK</name>
<dbReference type="Proteomes" id="UP001525968">
    <property type="component" value="Unassembled WGS sequence"/>
</dbReference>
<dbReference type="InterPro" id="IPR036388">
    <property type="entry name" value="WH-like_DNA-bd_sf"/>
</dbReference>
<keyword evidence="4" id="KW-0804">Transcription</keyword>
<gene>
    <name evidence="6" type="ORF">N0K08_07930</name>
</gene>
<dbReference type="PROSITE" id="PS00894">
    <property type="entry name" value="HTH_DEOR_1"/>
    <property type="match status" value="1"/>
</dbReference>
<dbReference type="PRINTS" id="PR00037">
    <property type="entry name" value="HTHLACR"/>
</dbReference>
<dbReference type="InterPro" id="IPR036390">
    <property type="entry name" value="WH_DNA-bd_sf"/>
</dbReference>
<dbReference type="InterPro" id="IPR001034">
    <property type="entry name" value="DeoR_HTH"/>
</dbReference>
<sequence length="265" mass="28500">MPTRYLEAKSVNHSNPRQLQLLEAVRQQQSATVEQLAVQLGVTLQTVRRDVQKLADTGLLVRFHGGVRVPSATVENLAHPQRQGLHADGKARIARAVAQAVPNGCSLILNIGTTTEAIAQALLQHRGLRVITNNLNVAAILSSNTDCEVIVAGGVVRSRDRGIVGEAAVDFIRQFKVDIALIGISAIEADGTLRDFDLREVKVAQTIIAQSREVWLAADHSKFERQAMVQLASLGQIHRLFTDAPPPPAFAPLLADAGVQCTVAA</sequence>
<evidence type="ECO:0000256" key="2">
    <source>
        <dbReference type="ARBA" id="ARBA00023015"/>
    </source>
</evidence>
<dbReference type="PANTHER" id="PTHR30363:SF4">
    <property type="entry name" value="GLYCEROL-3-PHOSPHATE REGULON REPRESSOR"/>
    <property type="match status" value="1"/>
</dbReference>
<keyword evidence="3 6" id="KW-0238">DNA-binding</keyword>
<keyword evidence="1" id="KW-0678">Repressor</keyword>
<accession>A0ABT2PMR4</accession>
<dbReference type="InterPro" id="IPR014036">
    <property type="entry name" value="DeoR-like_C"/>
</dbReference>
<dbReference type="InterPro" id="IPR037171">
    <property type="entry name" value="NagB/RpiA_transferase-like"/>
</dbReference>
<comment type="caution">
    <text evidence="6">The sequence shown here is derived from an EMBL/GenBank/DDBJ whole genome shotgun (WGS) entry which is preliminary data.</text>
</comment>
<dbReference type="SUPFAM" id="SSF46785">
    <property type="entry name" value="Winged helix' DNA-binding domain"/>
    <property type="match status" value="1"/>
</dbReference>
<evidence type="ECO:0000259" key="5">
    <source>
        <dbReference type="PROSITE" id="PS51000"/>
    </source>
</evidence>
<keyword evidence="7" id="KW-1185">Reference proteome</keyword>
<keyword evidence="2" id="KW-0805">Transcription regulation</keyword>
<protein>
    <submittedName>
        <fullName evidence="6">DeoR/GlpR family DNA-binding transcription regulator</fullName>
    </submittedName>
</protein>
<dbReference type="SMART" id="SM00420">
    <property type="entry name" value="HTH_DEOR"/>
    <property type="match status" value="1"/>
</dbReference>
<dbReference type="GO" id="GO:0003677">
    <property type="term" value="F:DNA binding"/>
    <property type="evidence" value="ECO:0007669"/>
    <property type="project" value="UniProtKB-KW"/>
</dbReference>
<feature type="domain" description="HTH deoR-type" evidence="5">
    <location>
        <begin position="14"/>
        <end position="69"/>
    </location>
</feature>
<dbReference type="Gene3D" id="3.30.750.70">
    <property type="entry name" value="4-hydroxybutyrate coenzyme like domains"/>
    <property type="match status" value="1"/>
</dbReference>
<dbReference type="InterPro" id="IPR018356">
    <property type="entry name" value="Tscrpt_reg_HTH_DeoR_CS"/>
</dbReference>
<dbReference type="PROSITE" id="PS51000">
    <property type="entry name" value="HTH_DEOR_2"/>
    <property type="match status" value="1"/>
</dbReference>
<evidence type="ECO:0000313" key="7">
    <source>
        <dbReference type="Proteomes" id="UP001525968"/>
    </source>
</evidence>